<feature type="compositionally biased region" description="Basic and acidic residues" evidence="1">
    <location>
        <begin position="641"/>
        <end position="650"/>
    </location>
</feature>
<gene>
    <name evidence="2" type="ORF">AWRI4620_LOCUS4007</name>
</gene>
<organism evidence="2 3">
    <name type="scientific">Aureobasidium uvarum</name>
    <dbReference type="NCBI Taxonomy" id="2773716"/>
    <lineage>
        <taxon>Eukaryota</taxon>
        <taxon>Fungi</taxon>
        <taxon>Dikarya</taxon>
        <taxon>Ascomycota</taxon>
        <taxon>Pezizomycotina</taxon>
        <taxon>Dothideomycetes</taxon>
        <taxon>Dothideomycetidae</taxon>
        <taxon>Dothideales</taxon>
        <taxon>Saccotheciaceae</taxon>
        <taxon>Aureobasidium</taxon>
    </lineage>
</organism>
<accession>A0A9N8KMU8</accession>
<sequence length="650" mass="73203">MQALWSRIAQTGLSCHCPSCVSAGASGLARQSTNAAGRRPVRWALSSTFVYSGIFAAAATTDAGFKQKRREQWDRAIADIKHDLDDSQLDKRTQARQQTEEHPQAGKEQEELYRWKPLFDDPQDAVLEDQHQETHLDGPVWPENTGAGLHRPFVAPTSIYARPSARERALAARWTTKKIRTTELAVDKLILRMLLHLDELNARKDIAAAVPEQCHDLFGAPASRLKALLLYTNDRHMEATTSPDPHAHFNDLPQQHKHGVTYRQDGFGEYHQTAQDLNSALGLLFKKKESGQLAYEQLVARIAYNLYISSAAPNLDCWNTLLRGFMECENIGLVNPTLYAIQNANVRRNETTIKATLKYYIMINRSSEFTAFVDKVRGSGKGLMLAKPTITVNDSGRSRLVVKENGKIVQKPYHTPAVTEIIVYGVLHFIGFDAAVRIATDMGQEGWGLSIRGLTPLLDDRARKADYKVGCQIWDLIKRLQEESRAKGKPERLFARTYSAMMRLCSACNEMVRFDEILREARAAKYEHRELLNMFRQEMLKGSSPVRQLEDPNSNLQRYTRGVTQADIENIEEKEPEKVDEEVWTASETRSVMPALSADPTSGSDLDLDDKVGWLPESPTITTSPSVDSSSGLDYQDEDAWLDRPMKLSQ</sequence>
<feature type="compositionally biased region" description="Polar residues" evidence="1">
    <location>
        <begin position="619"/>
        <end position="633"/>
    </location>
</feature>
<dbReference type="EMBL" id="CAINUL010000005">
    <property type="protein sequence ID" value="CAD0109752.1"/>
    <property type="molecule type" value="Genomic_DNA"/>
</dbReference>
<protein>
    <submittedName>
        <fullName evidence="2">Uncharacterized protein</fullName>
    </submittedName>
</protein>
<proteinExistence type="predicted"/>
<feature type="region of interest" description="Disordered" evidence="1">
    <location>
        <begin position="574"/>
        <end position="650"/>
    </location>
</feature>
<keyword evidence="3" id="KW-1185">Reference proteome</keyword>
<feature type="region of interest" description="Disordered" evidence="1">
    <location>
        <begin position="84"/>
        <end position="112"/>
    </location>
</feature>
<dbReference type="Proteomes" id="UP000745764">
    <property type="component" value="Unassembled WGS sequence"/>
</dbReference>
<comment type="caution">
    <text evidence="2">The sequence shown here is derived from an EMBL/GenBank/DDBJ whole genome shotgun (WGS) entry which is preliminary data.</text>
</comment>
<dbReference type="AlphaFoldDB" id="A0A9N8KMU8"/>
<evidence type="ECO:0000256" key="1">
    <source>
        <dbReference type="SAM" id="MobiDB-lite"/>
    </source>
</evidence>
<evidence type="ECO:0000313" key="3">
    <source>
        <dbReference type="Proteomes" id="UP000745764"/>
    </source>
</evidence>
<name>A0A9N8KMU8_9PEZI</name>
<dbReference type="OrthoDB" id="185373at2759"/>
<evidence type="ECO:0000313" key="2">
    <source>
        <dbReference type="EMBL" id="CAD0109752.1"/>
    </source>
</evidence>
<reference evidence="2" key="1">
    <citation type="submission" date="2020-06" db="EMBL/GenBank/DDBJ databases">
        <authorList>
            <person name="Onetto C."/>
        </authorList>
    </citation>
    <scope>NUCLEOTIDE SEQUENCE</scope>
</reference>